<keyword evidence="4" id="KW-0479">Metal-binding</keyword>
<dbReference type="EMBL" id="LFZN01000021">
    <property type="protein sequence ID" value="KXT04360.1"/>
    <property type="molecule type" value="Genomic_DNA"/>
</dbReference>
<sequence length="350" mass="37999">MYFPSPPCTGSTSKLLPSISLSLSWQRLHHSFTGQLMASDGSAKGDKAVAKFHEYLGGCKRVIALSGAGLSAASGLATFRGAGGLWRSHDAASLATPGAFNRDPALVWRFYSYRRHKAMQADPNAAHYALAELARRLPGFQHFSQNVDGLSQRADHPREQLQLLHGTLFEVKCNSKVCDYKEENFVDPIVPALDIPHDGHDPTTNKALGKGKKGKELDISDASVKITDIPREDLPQCPRCKKDLLRPGVVWFGEQLPTQVLSNVNEYFDEGDVDLIMVIGTSAKVYPAAGNIARARMTGARVCVVNMDENDAPAGGWEPGDWFFKGDAGTIVPELLRPVIGDVNMTSAKA</sequence>
<gene>
    <name evidence="6" type="ORF">AC578_3615</name>
</gene>
<feature type="active site" description="Proton acceptor" evidence="4">
    <location>
        <position position="165"/>
    </location>
</feature>
<dbReference type="SUPFAM" id="SSF52467">
    <property type="entry name" value="DHS-like NAD/FAD-binding domain"/>
    <property type="match status" value="1"/>
</dbReference>
<reference evidence="6 7" key="1">
    <citation type="submission" date="2015-07" db="EMBL/GenBank/DDBJ databases">
        <title>Comparative genomics of the Sigatoka disease complex on banana suggests a link between parallel evolutionary changes in Pseudocercospora fijiensis and Pseudocercospora eumusae and increased virulence on the banana host.</title>
        <authorList>
            <person name="Chang T.-C."/>
            <person name="Salvucci A."/>
            <person name="Crous P.W."/>
            <person name="Stergiopoulos I."/>
        </authorList>
    </citation>
    <scope>NUCLEOTIDE SEQUENCE [LARGE SCALE GENOMIC DNA]</scope>
    <source>
        <strain evidence="6 7">CBS 114824</strain>
    </source>
</reference>
<keyword evidence="2" id="KW-0808">Transferase</keyword>
<dbReference type="GO" id="GO:0046872">
    <property type="term" value="F:metal ion binding"/>
    <property type="evidence" value="ECO:0007669"/>
    <property type="project" value="UniProtKB-KW"/>
</dbReference>
<keyword evidence="3" id="KW-0520">NAD</keyword>
<dbReference type="GO" id="GO:0005634">
    <property type="term" value="C:nucleus"/>
    <property type="evidence" value="ECO:0007669"/>
    <property type="project" value="TreeGrafter"/>
</dbReference>
<evidence type="ECO:0000256" key="4">
    <source>
        <dbReference type="PROSITE-ProRule" id="PRU00236"/>
    </source>
</evidence>
<protein>
    <recommendedName>
        <fullName evidence="5">Deacetylase sirtuin-type domain-containing protein</fullName>
    </recommendedName>
</protein>
<evidence type="ECO:0000259" key="5">
    <source>
        <dbReference type="PROSITE" id="PS50305"/>
    </source>
</evidence>
<dbReference type="InterPro" id="IPR026591">
    <property type="entry name" value="Sirtuin_cat_small_dom_sf"/>
</dbReference>
<dbReference type="STRING" id="321146.A0A139HPI0"/>
<dbReference type="InterPro" id="IPR003000">
    <property type="entry name" value="Sirtuin"/>
</dbReference>
<dbReference type="PANTHER" id="PTHR11085">
    <property type="entry name" value="NAD-DEPENDENT PROTEIN DEACYLASE SIRTUIN-5, MITOCHONDRIAL-RELATED"/>
    <property type="match status" value="1"/>
</dbReference>
<dbReference type="InterPro" id="IPR026590">
    <property type="entry name" value="Ssirtuin_cat_dom"/>
</dbReference>
<evidence type="ECO:0000256" key="1">
    <source>
        <dbReference type="ARBA" id="ARBA00006924"/>
    </source>
</evidence>
<comment type="caution">
    <text evidence="6">The sequence shown here is derived from an EMBL/GenBank/DDBJ whole genome shotgun (WGS) entry which is preliminary data.</text>
</comment>
<dbReference type="InterPro" id="IPR050134">
    <property type="entry name" value="NAD-dep_sirtuin_deacylases"/>
</dbReference>
<dbReference type="Gene3D" id="3.40.50.1220">
    <property type="entry name" value="TPP-binding domain"/>
    <property type="match status" value="1"/>
</dbReference>
<keyword evidence="4" id="KW-0862">Zinc</keyword>
<name>A0A139HPI0_9PEZI</name>
<dbReference type="GO" id="GO:0017136">
    <property type="term" value="F:histone deacetylase activity, NAD-dependent"/>
    <property type="evidence" value="ECO:0007669"/>
    <property type="project" value="TreeGrafter"/>
</dbReference>
<dbReference type="PANTHER" id="PTHR11085:SF10">
    <property type="entry name" value="NAD-DEPENDENT PROTEIN DEACYLASE SIRTUIN-5, MITOCHONDRIAL-RELATED"/>
    <property type="match status" value="1"/>
</dbReference>
<feature type="domain" description="Deacetylase sirtuin-type" evidence="5">
    <location>
        <begin position="42"/>
        <end position="342"/>
    </location>
</feature>
<evidence type="ECO:0000313" key="7">
    <source>
        <dbReference type="Proteomes" id="UP000070133"/>
    </source>
</evidence>
<dbReference type="Gene3D" id="3.30.1600.10">
    <property type="entry name" value="SIR2/SIRT2 'Small Domain"/>
    <property type="match status" value="1"/>
</dbReference>
<evidence type="ECO:0000256" key="3">
    <source>
        <dbReference type="ARBA" id="ARBA00023027"/>
    </source>
</evidence>
<feature type="binding site" evidence="4">
    <location>
        <position position="173"/>
    </location>
    <ligand>
        <name>Zn(2+)</name>
        <dbReference type="ChEBI" id="CHEBI:29105"/>
    </ligand>
</feature>
<dbReference type="Pfam" id="PF02146">
    <property type="entry name" value="SIR2"/>
    <property type="match status" value="1"/>
</dbReference>
<accession>A0A139HPI0</accession>
<proteinExistence type="inferred from homology"/>
<dbReference type="PROSITE" id="PS50305">
    <property type="entry name" value="SIRTUIN"/>
    <property type="match status" value="1"/>
</dbReference>
<dbReference type="OrthoDB" id="424302at2759"/>
<comment type="similarity">
    <text evidence="1">Belongs to the sirtuin family. Class I subfamily.</text>
</comment>
<feature type="binding site" evidence="4">
    <location>
        <position position="178"/>
    </location>
    <ligand>
        <name>Zn(2+)</name>
        <dbReference type="ChEBI" id="CHEBI:29105"/>
    </ligand>
</feature>
<dbReference type="Proteomes" id="UP000070133">
    <property type="component" value="Unassembled WGS sequence"/>
</dbReference>
<dbReference type="InterPro" id="IPR029035">
    <property type="entry name" value="DHS-like_NAD/FAD-binding_dom"/>
</dbReference>
<organism evidence="6 7">
    <name type="scientific">Pseudocercospora eumusae</name>
    <dbReference type="NCBI Taxonomy" id="321146"/>
    <lineage>
        <taxon>Eukaryota</taxon>
        <taxon>Fungi</taxon>
        <taxon>Dikarya</taxon>
        <taxon>Ascomycota</taxon>
        <taxon>Pezizomycotina</taxon>
        <taxon>Dothideomycetes</taxon>
        <taxon>Dothideomycetidae</taxon>
        <taxon>Mycosphaerellales</taxon>
        <taxon>Mycosphaerellaceae</taxon>
        <taxon>Pseudocercospora</taxon>
    </lineage>
</organism>
<keyword evidence="7" id="KW-1185">Reference proteome</keyword>
<feature type="binding site" evidence="4">
    <location>
        <position position="237"/>
    </location>
    <ligand>
        <name>Zn(2+)</name>
        <dbReference type="ChEBI" id="CHEBI:29105"/>
    </ligand>
</feature>
<evidence type="ECO:0000313" key="6">
    <source>
        <dbReference type="EMBL" id="KXT04360.1"/>
    </source>
</evidence>
<feature type="binding site" evidence="4">
    <location>
        <position position="240"/>
    </location>
    <ligand>
        <name>Zn(2+)</name>
        <dbReference type="ChEBI" id="CHEBI:29105"/>
    </ligand>
</feature>
<evidence type="ECO:0000256" key="2">
    <source>
        <dbReference type="ARBA" id="ARBA00022679"/>
    </source>
</evidence>
<dbReference type="GO" id="GO:0070403">
    <property type="term" value="F:NAD+ binding"/>
    <property type="evidence" value="ECO:0007669"/>
    <property type="project" value="InterPro"/>
</dbReference>
<dbReference type="AlphaFoldDB" id="A0A139HPI0"/>